<feature type="domain" description="HTH marR-type" evidence="1">
    <location>
        <begin position="18"/>
        <end position="154"/>
    </location>
</feature>
<gene>
    <name evidence="2" type="ORF">DV20_07760</name>
</gene>
<dbReference type="PROSITE" id="PS50995">
    <property type="entry name" value="HTH_MARR_2"/>
    <property type="match status" value="1"/>
</dbReference>
<dbReference type="SUPFAM" id="SSF46785">
    <property type="entry name" value="Winged helix' DNA-binding domain"/>
    <property type="match status" value="1"/>
</dbReference>
<accession>A0A066U625</accession>
<dbReference type="PANTHER" id="PTHR33164:SF99">
    <property type="entry name" value="MARR FAMILY REGULATORY PROTEIN"/>
    <property type="match status" value="1"/>
</dbReference>
<dbReference type="InterPro" id="IPR036388">
    <property type="entry name" value="WH-like_DNA-bd_sf"/>
</dbReference>
<reference evidence="2 3" key="1">
    <citation type="submission" date="2014-05" db="EMBL/GenBank/DDBJ databases">
        <title>Draft genome sequence of Amycolatopsis rifamycinica DSM 46095.</title>
        <authorList>
            <person name="Lal R."/>
            <person name="Saxena A."/>
            <person name="Kumari R."/>
            <person name="Mukherjee U."/>
            <person name="Singh P."/>
            <person name="Sangwan N."/>
            <person name="Mahato N.K."/>
        </authorList>
    </citation>
    <scope>NUCLEOTIDE SEQUENCE [LARGE SCALE GENOMIC DNA]</scope>
    <source>
        <strain evidence="2 3">DSM 46095</strain>
    </source>
</reference>
<dbReference type="Gene3D" id="1.10.10.10">
    <property type="entry name" value="Winged helix-like DNA-binding domain superfamily/Winged helix DNA-binding domain"/>
    <property type="match status" value="1"/>
</dbReference>
<dbReference type="Proteomes" id="UP000027345">
    <property type="component" value="Unassembled WGS sequence"/>
</dbReference>
<protein>
    <submittedName>
        <fullName evidence="2">MarR family transcriptional regulator</fullName>
    </submittedName>
</protein>
<dbReference type="GO" id="GO:0003700">
    <property type="term" value="F:DNA-binding transcription factor activity"/>
    <property type="evidence" value="ECO:0007669"/>
    <property type="project" value="InterPro"/>
</dbReference>
<organism evidence="2 3">
    <name type="scientific">Amycolatopsis rifamycinica</name>
    <dbReference type="NCBI Taxonomy" id="287986"/>
    <lineage>
        <taxon>Bacteria</taxon>
        <taxon>Bacillati</taxon>
        <taxon>Actinomycetota</taxon>
        <taxon>Actinomycetes</taxon>
        <taxon>Pseudonocardiales</taxon>
        <taxon>Pseudonocardiaceae</taxon>
        <taxon>Amycolatopsis</taxon>
    </lineage>
</organism>
<dbReference type="InterPro" id="IPR036390">
    <property type="entry name" value="WH_DNA-bd_sf"/>
</dbReference>
<dbReference type="EMBL" id="JMQI01000014">
    <property type="protein sequence ID" value="KDN22921.1"/>
    <property type="molecule type" value="Genomic_DNA"/>
</dbReference>
<name>A0A066U625_9PSEU</name>
<dbReference type="GO" id="GO:0006950">
    <property type="term" value="P:response to stress"/>
    <property type="evidence" value="ECO:0007669"/>
    <property type="project" value="TreeGrafter"/>
</dbReference>
<dbReference type="RefSeq" id="WP_043777717.1">
    <property type="nucleotide sequence ID" value="NZ_JMQI01000014.1"/>
</dbReference>
<keyword evidence="3" id="KW-1185">Reference proteome</keyword>
<evidence type="ECO:0000259" key="1">
    <source>
        <dbReference type="PROSITE" id="PS50995"/>
    </source>
</evidence>
<dbReference type="SMART" id="SM00347">
    <property type="entry name" value="HTH_MARR"/>
    <property type="match status" value="1"/>
</dbReference>
<dbReference type="InterPro" id="IPR039422">
    <property type="entry name" value="MarR/SlyA-like"/>
</dbReference>
<dbReference type="AlphaFoldDB" id="A0A066U625"/>
<sequence>MTRDFAPGSPFALLSSAETAAWYAYMKVHLRLEYELNRQLRADSGLSLADYHVLVALTSAAGGRMRVTDLAIRIGWERSRLSHHLKRMRDRGLVGTGTAAEDRRVTEVTLSETGWESLRQAAPDHVGFVRQAFLDALEPAELAQLATLLDRVYDTLVEHGTLPRPEDHP</sequence>
<dbReference type="eggNOG" id="COG1846">
    <property type="taxonomic scope" value="Bacteria"/>
</dbReference>
<dbReference type="InterPro" id="IPR000835">
    <property type="entry name" value="HTH_MarR-typ"/>
</dbReference>
<dbReference type="STRING" id="287986.DV20_07760"/>
<dbReference type="Pfam" id="PF12802">
    <property type="entry name" value="MarR_2"/>
    <property type="match status" value="1"/>
</dbReference>
<evidence type="ECO:0000313" key="3">
    <source>
        <dbReference type="Proteomes" id="UP000027345"/>
    </source>
</evidence>
<dbReference type="PANTHER" id="PTHR33164">
    <property type="entry name" value="TRANSCRIPTIONAL REGULATOR, MARR FAMILY"/>
    <property type="match status" value="1"/>
</dbReference>
<evidence type="ECO:0000313" key="2">
    <source>
        <dbReference type="EMBL" id="KDN22921.1"/>
    </source>
</evidence>
<dbReference type="OrthoDB" id="3254910at2"/>
<proteinExistence type="predicted"/>
<comment type="caution">
    <text evidence="2">The sequence shown here is derived from an EMBL/GenBank/DDBJ whole genome shotgun (WGS) entry which is preliminary data.</text>
</comment>